<comment type="caution">
    <text evidence="2">The sequence shown here is derived from an EMBL/GenBank/DDBJ whole genome shotgun (WGS) entry which is preliminary data.</text>
</comment>
<dbReference type="EMBL" id="WHWB01034391">
    <property type="protein sequence ID" value="KAJ7410688.1"/>
    <property type="molecule type" value="Genomic_DNA"/>
</dbReference>
<name>A0ABQ9CX00_9PASS</name>
<keyword evidence="3" id="KW-1185">Reference proteome</keyword>
<accession>A0ABQ9CX00</accession>
<reference evidence="2" key="1">
    <citation type="submission" date="2019-10" db="EMBL/GenBank/DDBJ databases">
        <authorList>
            <person name="Soares A.E.R."/>
            <person name="Aleixo A."/>
            <person name="Schneider P."/>
            <person name="Miyaki C.Y."/>
            <person name="Schneider M.P."/>
            <person name="Mello C."/>
            <person name="Vasconcelos A.T.R."/>
        </authorList>
    </citation>
    <scope>NUCLEOTIDE SEQUENCE</scope>
    <source>
        <tissue evidence="2">Muscle</tissue>
    </source>
</reference>
<dbReference type="Proteomes" id="UP001145742">
    <property type="component" value="Unassembled WGS sequence"/>
</dbReference>
<sequence>MLLNGQLKIVYGVYRRTPEYAYTAETSPGTIQVIASVYRSVFLQRSQRLMFPFIPSKMDEEDATKTRQDTVHSNDSLQVIILFNLSATTVLSQNEHLDEGQLAEDEGDVNCQRQRL</sequence>
<proteinExistence type="predicted"/>
<gene>
    <name evidence="2" type="ORF">WISP_106863</name>
</gene>
<evidence type="ECO:0000313" key="2">
    <source>
        <dbReference type="EMBL" id="KAJ7410688.1"/>
    </source>
</evidence>
<protein>
    <submittedName>
        <fullName evidence="2">Uncharacterized protein</fullName>
    </submittedName>
</protein>
<evidence type="ECO:0000256" key="1">
    <source>
        <dbReference type="SAM" id="MobiDB-lite"/>
    </source>
</evidence>
<evidence type="ECO:0000313" key="3">
    <source>
        <dbReference type="Proteomes" id="UP001145742"/>
    </source>
</evidence>
<organism evidence="2 3">
    <name type="scientific">Willisornis vidua</name>
    <name type="common">Xingu scale-backed antbird</name>
    <dbReference type="NCBI Taxonomy" id="1566151"/>
    <lineage>
        <taxon>Eukaryota</taxon>
        <taxon>Metazoa</taxon>
        <taxon>Chordata</taxon>
        <taxon>Craniata</taxon>
        <taxon>Vertebrata</taxon>
        <taxon>Euteleostomi</taxon>
        <taxon>Archelosauria</taxon>
        <taxon>Archosauria</taxon>
        <taxon>Dinosauria</taxon>
        <taxon>Saurischia</taxon>
        <taxon>Theropoda</taxon>
        <taxon>Coelurosauria</taxon>
        <taxon>Aves</taxon>
        <taxon>Neognathae</taxon>
        <taxon>Neoaves</taxon>
        <taxon>Telluraves</taxon>
        <taxon>Australaves</taxon>
        <taxon>Passeriformes</taxon>
        <taxon>Thamnophilidae</taxon>
        <taxon>Willisornis</taxon>
    </lineage>
</organism>
<feature type="region of interest" description="Disordered" evidence="1">
    <location>
        <begin position="97"/>
        <end position="116"/>
    </location>
</feature>